<protein>
    <submittedName>
        <fullName evidence="2">ATPase, BadF/BadG/BcrA/BcrD type</fullName>
    </submittedName>
</protein>
<dbReference type="STRING" id="1618345.UT18_C0001G0037"/>
<reference evidence="2" key="1">
    <citation type="journal article" date="2015" name="Nature">
        <title>rRNA introns, odd ribosomes, and small enigmatic genomes across a large radiation of phyla.</title>
        <authorList>
            <person name="Brown C.T."/>
            <person name="Hug L.A."/>
            <person name="Thomas B.C."/>
            <person name="Sharon I."/>
            <person name="Castelle C.J."/>
            <person name="Singh A."/>
            <person name="Wilkins M.J."/>
            <person name="Williams K.H."/>
            <person name="Banfield J.F."/>
        </authorList>
    </citation>
    <scope>NUCLEOTIDE SEQUENCE [LARGE SCALE GENOMIC DNA]</scope>
</reference>
<evidence type="ECO:0000313" key="3">
    <source>
        <dbReference type="Proteomes" id="UP000034207"/>
    </source>
</evidence>
<dbReference type="PANTHER" id="PTHR43190:SF3">
    <property type="entry name" value="N-ACETYL-D-GLUCOSAMINE KINASE"/>
    <property type="match status" value="1"/>
</dbReference>
<organism evidence="2 3">
    <name type="scientific">candidate division CPR2 bacterium GW2011_GWC2_39_10</name>
    <dbReference type="NCBI Taxonomy" id="1618345"/>
    <lineage>
        <taxon>Bacteria</taxon>
        <taxon>Bacteria division CPR2</taxon>
    </lineage>
</organism>
<comment type="caution">
    <text evidence="2">The sequence shown here is derived from an EMBL/GenBank/DDBJ whole genome shotgun (WGS) entry which is preliminary data.</text>
</comment>
<evidence type="ECO:0000259" key="1">
    <source>
        <dbReference type="Pfam" id="PF01869"/>
    </source>
</evidence>
<name>A0A0G0M570_UNCC2</name>
<dbReference type="SUPFAM" id="SSF53067">
    <property type="entry name" value="Actin-like ATPase domain"/>
    <property type="match status" value="2"/>
</dbReference>
<dbReference type="PANTHER" id="PTHR43190">
    <property type="entry name" value="N-ACETYL-D-GLUCOSAMINE KINASE"/>
    <property type="match status" value="1"/>
</dbReference>
<dbReference type="InterPro" id="IPR052519">
    <property type="entry name" value="Euk-type_GlcNAc_Kinase"/>
</dbReference>
<dbReference type="InterPro" id="IPR002731">
    <property type="entry name" value="ATPase_BadF"/>
</dbReference>
<proteinExistence type="predicted"/>
<gene>
    <name evidence="2" type="ORF">UT18_C0001G0037</name>
</gene>
<sequence>MLTTLKSGLYLGIDTGATRTEATITKETGLVIGIGEAGTANLHNVSIETAFNNIKVAVEEAKKDLKSKQPETSINEFEAACLGISGLDTVADKERLKTFFNGLTGDDQTLGSKILIIANNGLTGLMSGTENPYGICLIAATGSNCYGVSKTGRETSSGNWGYFLGDQGSAFAIGQALLRLAMKEFDGRLPQTAITHKILDYLNLADAGQIVGWAYRETLPVREIAGLSKLIDDDDLSNIVDIAEITNQTVRELINAYRAVIDRLEIDLTNPFPVVLVGGLFSMKNNFIEKVESSILGITPQAAVVKNQRSISEGAARIAMLHNYMRLFPESLIVIVRPS</sequence>
<dbReference type="Proteomes" id="UP000034207">
    <property type="component" value="Unassembled WGS sequence"/>
</dbReference>
<dbReference type="EMBL" id="LBVV01000001">
    <property type="protein sequence ID" value="KKQ95450.1"/>
    <property type="molecule type" value="Genomic_DNA"/>
</dbReference>
<dbReference type="InterPro" id="IPR043129">
    <property type="entry name" value="ATPase_NBD"/>
</dbReference>
<dbReference type="Gene3D" id="3.30.420.40">
    <property type="match status" value="2"/>
</dbReference>
<accession>A0A0G0M570</accession>
<dbReference type="CDD" id="cd24007">
    <property type="entry name" value="ASKHA_NBD_eukNAGK-like"/>
    <property type="match status" value="1"/>
</dbReference>
<dbReference type="Pfam" id="PF01869">
    <property type="entry name" value="BcrAD_BadFG"/>
    <property type="match status" value="1"/>
</dbReference>
<dbReference type="AlphaFoldDB" id="A0A0G0M570"/>
<evidence type="ECO:0000313" key="2">
    <source>
        <dbReference type="EMBL" id="KKQ95450.1"/>
    </source>
</evidence>
<feature type="domain" description="ATPase BadF/BadG/BcrA/BcrD type" evidence="1">
    <location>
        <begin position="11"/>
        <end position="304"/>
    </location>
</feature>